<keyword evidence="1 6" id="KW-0479">Metal-binding</keyword>
<feature type="binding site" evidence="6">
    <location>
        <position position="89"/>
    </location>
    <ligand>
        <name>substrate</name>
    </ligand>
</feature>
<comment type="similarity">
    <text evidence="6">Belongs to the pseudouridine-5'-phosphate glycosidase family.</text>
</comment>
<feature type="binding site" evidence="6">
    <location>
        <position position="141"/>
    </location>
    <ligand>
        <name>Mn(2+)</name>
        <dbReference type="ChEBI" id="CHEBI:29035"/>
    </ligand>
</feature>
<comment type="function">
    <text evidence="6">Catalyzes the reversible cleavage of pseudouridine 5'-phosphate (PsiMP) to ribose 5-phosphate and uracil. Functions biologically in the cleavage direction, as part of a pseudouridine degradation pathway.</text>
</comment>
<dbReference type="Pfam" id="PF04227">
    <property type="entry name" value="Indigoidine_A"/>
    <property type="match status" value="1"/>
</dbReference>
<dbReference type="EC" id="4.2.1.70" evidence="6"/>
<dbReference type="GO" id="GO:0005737">
    <property type="term" value="C:cytoplasm"/>
    <property type="evidence" value="ECO:0007669"/>
    <property type="project" value="TreeGrafter"/>
</dbReference>
<dbReference type="Proteomes" id="UP000223913">
    <property type="component" value="Unassembled WGS sequence"/>
</dbReference>
<proteinExistence type="inferred from homology"/>
<dbReference type="EMBL" id="PDUD01000031">
    <property type="protein sequence ID" value="PHN03574.1"/>
    <property type="molecule type" value="Genomic_DNA"/>
</dbReference>
<dbReference type="PANTHER" id="PTHR42909">
    <property type="entry name" value="ZGC:136858"/>
    <property type="match status" value="1"/>
</dbReference>
<dbReference type="Gene3D" id="3.40.1790.10">
    <property type="entry name" value="Indigoidine synthase domain"/>
    <property type="match status" value="1"/>
</dbReference>
<organism evidence="7 8">
    <name type="scientific">Flavilitoribacter nigricans (strain ATCC 23147 / DSM 23189 / NBRC 102662 / NCIMB 1420 / SS-2)</name>
    <name type="common">Lewinella nigricans</name>
    <dbReference type="NCBI Taxonomy" id="1122177"/>
    <lineage>
        <taxon>Bacteria</taxon>
        <taxon>Pseudomonadati</taxon>
        <taxon>Bacteroidota</taxon>
        <taxon>Saprospiria</taxon>
        <taxon>Saprospirales</taxon>
        <taxon>Lewinellaceae</taxon>
        <taxon>Flavilitoribacter</taxon>
    </lineage>
</organism>
<feature type="active site" description="Proton donor" evidence="6">
    <location>
        <position position="27"/>
    </location>
</feature>
<evidence type="ECO:0000256" key="5">
    <source>
        <dbReference type="ARBA" id="ARBA00023295"/>
    </source>
</evidence>
<dbReference type="GO" id="GO:0016798">
    <property type="term" value="F:hydrolase activity, acting on glycosyl bonds"/>
    <property type="evidence" value="ECO:0007669"/>
    <property type="project" value="UniProtKB-KW"/>
</dbReference>
<evidence type="ECO:0000313" key="7">
    <source>
        <dbReference type="EMBL" id="PHN03574.1"/>
    </source>
</evidence>
<dbReference type="GO" id="GO:0046872">
    <property type="term" value="F:metal ion binding"/>
    <property type="evidence" value="ECO:0007669"/>
    <property type="project" value="UniProtKB-KW"/>
</dbReference>
<protein>
    <recommendedName>
        <fullName evidence="6">Pseudouridine-5'-phosphate glycosidase</fullName>
        <shortName evidence="6">PsiMP glycosidase</shortName>
        <ecNumber evidence="6">4.2.1.70</ecNumber>
    </recommendedName>
</protein>
<comment type="cofactor">
    <cofactor evidence="6">
        <name>Mn(2+)</name>
        <dbReference type="ChEBI" id="CHEBI:29035"/>
    </cofactor>
    <text evidence="6">Binds 1 Mn(2+) ion per subunit.</text>
</comment>
<keyword evidence="3 6" id="KW-0464">Manganese</keyword>
<evidence type="ECO:0000256" key="2">
    <source>
        <dbReference type="ARBA" id="ARBA00022801"/>
    </source>
</evidence>
<dbReference type="RefSeq" id="WP_099153140.1">
    <property type="nucleotide sequence ID" value="NZ_PDUD01000031.1"/>
</dbReference>
<dbReference type="GO" id="GO:0046113">
    <property type="term" value="P:nucleobase catabolic process"/>
    <property type="evidence" value="ECO:0007669"/>
    <property type="project" value="UniProtKB-UniRule"/>
</dbReference>
<keyword evidence="5 6" id="KW-0326">Glycosidase</keyword>
<comment type="subunit">
    <text evidence="6">Homotrimer.</text>
</comment>
<feature type="binding site" evidence="6">
    <location>
        <position position="109"/>
    </location>
    <ligand>
        <name>substrate</name>
    </ligand>
</feature>
<dbReference type="SUPFAM" id="SSF110581">
    <property type="entry name" value="Indigoidine synthase A-like"/>
    <property type="match status" value="1"/>
</dbReference>
<feature type="active site" description="Nucleophile" evidence="6">
    <location>
        <position position="162"/>
    </location>
</feature>
<dbReference type="InterPro" id="IPR022830">
    <property type="entry name" value="Indigdn_synthA-like"/>
</dbReference>
<feature type="binding site" evidence="6">
    <location>
        <begin position="143"/>
        <end position="145"/>
    </location>
    <ligand>
        <name>substrate</name>
    </ligand>
</feature>
<dbReference type="InterPro" id="IPR007342">
    <property type="entry name" value="PsuG"/>
</dbReference>
<evidence type="ECO:0000256" key="6">
    <source>
        <dbReference type="HAMAP-Rule" id="MF_01876"/>
    </source>
</evidence>
<name>A0A2D0N4Z5_FLAN2</name>
<dbReference type="OrthoDB" id="9805870at2"/>
<reference evidence="7 8" key="1">
    <citation type="submission" date="2017-10" db="EMBL/GenBank/DDBJ databases">
        <title>The draft genome sequence of Lewinella nigricans NBRC 102662.</title>
        <authorList>
            <person name="Wang K."/>
        </authorList>
    </citation>
    <scope>NUCLEOTIDE SEQUENCE [LARGE SCALE GENOMIC DNA]</scope>
    <source>
        <strain evidence="7 8">NBRC 102662</strain>
    </source>
</reference>
<dbReference type="GO" id="GO:0004730">
    <property type="term" value="F:pseudouridylate synthase activity"/>
    <property type="evidence" value="ECO:0007669"/>
    <property type="project" value="UniProtKB-UniRule"/>
</dbReference>
<dbReference type="AlphaFoldDB" id="A0A2D0N4Z5"/>
<comment type="catalytic activity">
    <reaction evidence="6">
        <text>D-ribose 5-phosphate + uracil = psi-UMP + H2O</text>
        <dbReference type="Rhea" id="RHEA:18337"/>
        <dbReference type="ChEBI" id="CHEBI:15377"/>
        <dbReference type="ChEBI" id="CHEBI:17568"/>
        <dbReference type="ChEBI" id="CHEBI:58380"/>
        <dbReference type="ChEBI" id="CHEBI:78346"/>
        <dbReference type="EC" id="4.2.1.70"/>
    </reaction>
</comment>
<evidence type="ECO:0000256" key="3">
    <source>
        <dbReference type="ARBA" id="ARBA00023211"/>
    </source>
</evidence>
<dbReference type="PANTHER" id="PTHR42909:SF1">
    <property type="entry name" value="CARBOHYDRATE KINASE PFKB DOMAIN-CONTAINING PROTEIN"/>
    <property type="match status" value="1"/>
</dbReference>
<keyword evidence="8" id="KW-1185">Reference proteome</keyword>
<keyword evidence="2 6" id="KW-0378">Hydrolase</keyword>
<evidence type="ECO:0000313" key="8">
    <source>
        <dbReference type="Proteomes" id="UP000223913"/>
    </source>
</evidence>
<dbReference type="HAMAP" id="MF_01876">
    <property type="entry name" value="PsiMP_glycosidase"/>
    <property type="match status" value="1"/>
</dbReference>
<sequence>MPVHPYLDLSEEVQTALAEKRPLVALESTIISHGMPYPQNVETALKVERTVRKNRAIPATIAILDGRIKVGLQSGQLEQLGRGGTVIPKVSRRDLPIILAKGSHGATTVASTMIIAEMAGISVFGTGGIGGVHRDAPTSMDISADLQELARTPVAVVCAGAKSILDLGLTLEYLETHGVPVIGYKTSEFPAFFTRKSGLEVDCRLDGPKAIAEVMRTKWELGLGGGMVVANPIPEEASLPKKWIDAVIDQAVSEASGRGITGKDITPFLLSRIEQLSKGKSLKANIQLVLSNVALAAKIARAYSSLTE</sequence>
<gene>
    <name evidence="6" type="primary">psuG</name>
    <name evidence="7" type="ORF">CRP01_26530</name>
</gene>
<accession>A0A2D0N4Z5</accession>
<evidence type="ECO:0000256" key="1">
    <source>
        <dbReference type="ARBA" id="ARBA00022723"/>
    </source>
</evidence>
<evidence type="ECO:0000256" key="4">
    <source>
        <dbReference type="ARBA" id="ARBA00023239"/>
    </source>
</evidence>
<keyword evidence="4 6" id="KW-0456">Lyase</keyword>
<comment type="caution">
    <text evidence="7">The sequence shown here is derived from an EMBL/GenBank/DDBJ whole genome shotgun (WGS) entry which is preliminary data.</text>
</comment>